<comment type="similarity">
    <text evidence="1 7">Belongs to the universal ribosomal protein uS4 family.</text>
</comment>
<dbReference type="EMBL" id="QQBG01000023">
    <property type="protein sequence ID" value="RDB31285.1"/>
    <property type="molecule type" value="Genomic_DNA"/>
</dbReference>
<dbReference type="GO" id="GO:0006412">
    <property type="term" value="P:translation"/>
    <property type="evidence" value="ECO:0007669"/>
    <property type="project" value="UniProtKB-UniRule"/>
</dbReference>
<evidence type="ECO:0000313" key="12">
    <source>
        <dbReference type="Proteomes" id="UP000253816"/>
    </source>
</evidence>
<protein>
    <recommendedName>
        <fullName evidence="6 7">Small ribosomal subunit protein uS4</fullName>
    </recommendedName>
</protein>
<dbReference type="GO" id="GO:0042274">
    <property type="term" value="P:ribosomal small subunit biogenesis"/>
    <property type="evidence" value="ECO:0007669"/>
    <property type="project" value="TreeGrafter"/>
</dbReference>
<dbReference type="PANTHER" id="PTHR11831">
    <property type="entry name" value="30S 40S RIBOSOMAL PROTEIN"/>
    <property type="match status" value="1"/>
</dbReference>
<dbReference type="NCBIfam" id="NF003717">
    <property type="entry name" value="PRK05327.1"/>
    <property type="match status" value="1"/>
</dbReference>
<evidence type="ECO:0000256" key="3">
    <source>
        <dbReference type="ARBA" id="ARBA00022884"/>
    </source>
</evidence>
<evidence type="ECO:0000256" key="5">
    <source>
        <dbReference type="ARBA" id="ARBA00023274"/>
    </source>
</evidence>
<dbReference type="InterPro" id="IPR022801">
    <property type="entry name" value="Ribosomal_uS4"/>
</dbReference>
<dbReference type="InterPro" id="IPR002942">
    <property type="entry name" value="S4_RNA-bd"/>
</dbReference>
<organism evidence="11 12">
    <name type="scientific">Candidatus Similichlamydia laticola</name>
    <dbReference type="NCBI Taxonomy" id="2170265"/>
    <lineage>
        <taxon>Bacteria</taxon>
        <taxon>Pseudomonadati</taxon>
        <taxon>Chlamydiota</taxon>
        <taxon>Chlamydiia</taxon>
        <taxon>Parachlamydiales</taxon>
        <taxon>Candidatus Parilichlamydiaceae</taxon>
        <taxon>Candidatus Similichlamydia</taxon>
    </lineage>
</organism>
<evidence type="ECO:0000259" key="10">
    <source>
        <dbReference type="SMART" id="SM01390"/>
    </source>
</evidence>
<dbReference type="SMART" id="SM00363">
    <property type="entry name" value="S4"/>
    <property type="match status" value="1"/>
</dbReference>
<dbReference type="NCBIfam" id="TIGR01017">
    <property type="entry name" value="rpsD_bact"/>
    <property type="match status" value="1"/>
</dbReference>
<accession>A0A369KF09</accession>
<evidence type="ECO:0000256" key="8">
    <source>
        <dbReference type="SAM" id="MobiDB-lite"/>
    </source>
</evidence>
<dbReference type="OrthoDB" id="9803672at2"/>
<proteinExistence type="inferred from homology"/>
<comment type="subunit">
    <text evidence="7">Part of the 30S ribosomal subunit. Contacts protein S5. The interaction surface between S4 and S5 is involved in control of translational fidelity.</text>
</comment>
<dbReference type="GO" id="GO:0003735">
    <property type="term" value="F:structural constituent of ribosome"/>
    <property type="evidence" value="ECO:0007669"/>
    <property type="project" value="InterPro"/>
</dbReference>
<keyword evidence="4 7" id="KW-0689">Ribosomal protein</keyword>
<evidence type="ECO:0000256" key="4">
    <source>
        <dbReference type="ARBA" id="ARBA00022980"/>
    </source>
</evidence>
<dbReference type="SUPFAM" id="SSF55174">
    <property type="entry name" value="Alpha-L RNA-binding motif"/>
    <property type="match status" value="1"/>
</dbReference>
<dbReference type="InterPro" id="IPR036986">
    <property type="entry name" value="S4_RNA-bd_sf"/>
</dbReference>
<name>A0A369KF09_9BACT</name>
<feature type="region of interest" description="Disordered" evidence="8">
    <location>
        <begin position="22"/>
        <end position="46"/>
    </location>
</feature>
<dbReference type="Gene3D" id="1.10.1050.10">
    <property type="entry name" value="Ribosomal Protein S4 Delta 41, Chain A, domain 1"/>
    <property type="match status" value="1"/>
</dbReference>
<dbReference type="Gene3D" id="3.10.290.10">
    <property type="entry name" value="RNA-binding S4 domain"/>
    <property type="match status" value="1"/>
</dbReference>
<evidence type="ECO:0000256" key="1">
    <source>
        <dbReference type="ARBA" id="ARBA00007465"/>
    </source>
</evidence>
<feature type="domain" description="Small ribosomal subunit protein uS4 N-terminal" evidence="10">
    <location>
        <begin position="3"/>
        <end position="96"/>
    </location>
</feature>
<keyword evidence="5 7" id="KW-0687">Ribonucleoprotein</keyword>
<dbReference type="SMART" id="SM01390">
    <property type="entry name" value="Ribosomal_S4"/>
    <property type="match status" value="1"/>
</dbReference>
<evidence type="ECO:0000259" key="9">
    <source>
        <dbReference type="SMART" id="SM00363"/>
    </source>
</evidence>
<dbReference type="Pfam" id="PF01479">
    <property type="entry name" value="S4"/>
    <property type="match status" value="1"/>
</dbReference>
<dbReference type="FunFam" id="3.10.290.10:FF:000001">
    <property type="entry name" value="30S ribosomal protein S4"/>
    <property type="match status" value="1"/>
</dbReference>
<reference evidence="11 12" key="1">
    <citation type="submission" date="2018-07" db="EMBL/GenBank/DDBJ databases">
        <title>Comparative genomics of the Candidatus Parilichlamydiaceae reveals evidence of convergent evolution and genome reduction in the phylum Chlamydiae.</title>
        <authorList>
            <person name="Taylor-Brown A."/>
            <person name="Polkinghorne A."/>
        </authorList>
    </citation>
    <scope>NUCLEOTIDE SEQUENCE [LARGE SCALE GENOMIC DNA]</scope>
    <source>
        <strain evidence="11 12">Hat2</strain>
    </source>
</reference>
<dbReference type="GO" id="GO:0019843">
    <property type="term" value="F:rRNA binding"/>
    <property type="evidence" value="ECO:0007669"/>
    <property type="project" value="UniProtKB-UniRule"/>
</dbReference>
<evidence type="ECO:0000256" key="6">
    <source>
        <dbReference type="ARBA" id="ARBA00035254"/>
    </source>
</evidence>
<dbReference type="Proteomes" id="UP000253816">
    <property type="component" value="Unassembled WGS sequence"/>
</dbReference>
<dbReference type="InterPro" id="IPR001912">
    <property type="entry name" value="Ribosomal_uS4_N"/>
</dbReference>
<sequence length="209" mass="23746">MARYRGSKNKIARRFGSNVFGRQRNPLVHKQNPPGQHGARRRKKSDYGIQLEEKQKLKAAFGMVSEKHLGHYFDHARALAARKGGSVADHLLCLLECRLDMIVFRLKFVTTPFAAQQAVAHGHVFVNGRRVDIRSFQVRPGMEISIRPSLQNETVKNAMSDKRREVPEYLELESDSFRGKLLSYPLAEQVPLPLEINISTVCEFLAHNG</sequence>
<comment type="function">
    <text evidence="7">With S5 and S12 plays an important role in translational accuracy.</text>
</comment>
<dbReference type="PANTHER" id="PTHR11831:SF4">
    <property type="entry name" value="SMALL RIBOSOMAL SUBUNIT PROTEIN US4M"/>
    <property type="match status" value="1"/>
</dbReference>
<dbReference type="PROSITE" id="PS50889">
    <property type="entry name" value="S4"/>
    <property type="match status" value="1"/>
</dbReference>
<dbReference type="InterPro" id="IPR005709">
    <property type="entry name" value="Ribosomal_uS4_bac-type"/>
</dbReference>
<dbReference type="GO" id="GO:0015935">
    <property type="term" value="C:small ribosomal subunit"/>
    <property type="evidence" value="ECO:0007669"/>
    <property type="project" value="InterPro"/>
</dbReference>
<comment type="function">
    <text evidence="7">One of the primary rRNA binding proteins, it binds directly to 16S rRNA where it nucleates assembly of the body of the 30S subunit.</text>
</comment>
<feature type="domain" description="RNA-binding S4" evidence="9">
    <location>
        <begin position="97"/>
        <end position="171"/>
    </location>
</feature>
<dbReference type="AlphaFoldDB" id="A0A369KF09"/>
<gene>
    <name evidence="7" type="primary">rpsD</name>
    <name evidence="11" type="ORF">HAT2_00623</name>
</gene>
<evidence type="ECO:0000256" key="2">
    <source>
        <dbReference type="ARBA" id="ARBA00022730"/>
    </source>
</evidence>
<dbReference type="HAMAP" id="MF_01306_B">
    <property type="entry name" value="Ribosomal_uS4_B"/>
    <property type="match status" value="1"/>
</dbReference>
<keyword evidence="3 7" id="KW-0694">RNA-binding</keyword>
<dbReference type="Pfam" id="PF00163">
    <property type="entry name" value="Ribosomal_S4"/>
    <property type="match status" value="1"/>
</dbReference>
<comment type="caution">
    <text evidence="11">The sequence shown here is derived from an EMBL/GenBank/DDBJ whole genome shotgun (WGS) entry which is preliminary data.</text>
</comment>
<keyword evidence="2 7" id="KW-0699">rRNA-binding</keyword>
<dbReference type="CDD" id="cd00165">
    <property type="entry name" value="S4"/>
    <property type="match status" value="1"/>
</dbReference>
<dbReference type="RefSeq" id="WP_114544550.1">
    <property type="nucleotide sequence ID" value="NZ_QQBG01000023.1"/>
</dbReference>
<evidence type="ECO:0000313" key="11">
    <source>
        <dbReference type="EMBL" id="RDB31285.1"/>
    </source>
</evidence>
<evidence type="ECO:0000256" key="7">
    <source>
        <dbReference type="HAMAP-Rule" id="MF_01306"/>
    </source>
</evidence>
<keyword evidence="12" id="KW-1185">Reference proteome</keyword>